<protein>
    <submittedName>
        <fullName evidence="2">Uncharacterized protein</fullName>
    </submittedName>
</protein>
<accession>A0A6A5UBH9</accession>
<feature type="compositionally biased region" description="Basic residues" evidence="1">
    <location>
        <begin position="136"/>
        <end position="149"/>
    </location>
</feature>
<proteinExistence type="predicted"/>
<reference evidence="2" key="1">
    <citation type="journal article" date="2020" name="Stud. Mycol.">
        <title>101 Dothideomycetes genomes: a test case for predicting lifestyles and emergence of pathogens.</title>
        <authorList>
            <person name="Haridas S."/>
            <person name="Albert R."/>
            <person name="Binder M."/>
            <person name="Bloem J."/>
            <person name="Labutti K."/>
            <person name="Salamov A."/>
            <person name="Andreopoulos B."/>
            <person name="Baker S."/>
            <person name="Barry K."/>
            <person name="Bills G."/>
            <person name="Bluhm B."/>
            <person name="Cannon C."/>
            <person name="Castanera R."/>
            <person name="Culley D."/>
            <person name="Daum C."/>
            <person name="Ezra D."/>
            <person name="Gonzalez J."/>
            <person name="Henrissat B."/>
            <person name="Kuo A."/>
            <person name="Liang C."/>
            <person name="Lipzen A."/>
            <person name="Lutzoni F."/>
            <person name="Magnuson J."/>
            <person name="Mondo S."/>
            <person name="Nolan M."/>
            <person name="Ohm R."/>
            <person name="Pangilinan J."/>
            <person name="Park H.-J."/>
            <person name="Ramirez L."/>
            <person name="Alfaro M."/>
            <person name="Sun H."/>
            <person name="Tritt A."/>
            <person name="Yoshinaga Y."/>
            <person name="Zwiers L.-H."/>
            <person name="Turgeon B."/>
            <person name="Goodwin S."/>
            <person name="Spatafora J."/>
            <person name="Crous P."/>
            <person name="Grigoriev I."/>
        </authorList>
    </citation>
    <scope>NUCLEOTIDE SEQUENCE</scope>
    <source>
        <strain evidence="2">CBS 675.92</strain>
    </source>
</reference>
<keyword evidence="3" id="KW-1185">Reference proteome</keyword>
<dbReference type="AlphaFoldDB" id="A0A6A5UBH9"/>
<evidence type="ECO:0000313" key="2">
    <source>
        <dbReference type="EMBL" id="KAF1962108.1"/>
    </source>
</evidence>
<feature type="region of interest" description="Disordered" evidence="1">
    <location>
        <begin position="113"/>
        <end position="149"/>
    </location>
</feature>
<dbReference type="OrthoDB" id="4062651at2759"/>
<evidence type="ECO:0000256" key="1">
    <source>
        <dbReference type="SAM" id="MobiDB-lite"/>
    </source>
</evidence>
<name>A0A6A5UBH9_9PLEO</name>
<gene>
    <name evidence="2" type="ORF">CC80DRAFT_531085</name>
</gene>
<sequence length="399" mass="44161">MASTPKQSPNEGHKAADLATSAPADDTRILYAVNRCLELVDTNTSASDTGAATLVASLKQRLSIWSKYAGVTSRPGLRLDDRLRDHEDVQMAIVGLLGAITSNLEKVIRSPQGPLASSASSGVDAISGGRGETNARMKRASRRDGRRTRAPHGRPLIYQWICYWTWWPDDAYFCELAKLLVRRQFPAAQKSLADHLGYSIYLRCKRLLYKQRHEEKLAYSGHLETGGSAPSTESFPKPHAIASMPPIKSAPVRPAVKDEAIKQFQPPSTTQLSKVNPSLLSRRMKTKTEISSQRSGPVPSEEEVRDYPNPPTPSGYGGRCICPYCFEPLPESCLTEKTHRPRPSALHLLVREMLRKHTILRLAHGLSGAYDILSRRRLGAASTYDDVGLRYRSPPGVRK</sequence>
<dbReference type="Proteomes" id="UP000800035">
    <property type="component" value="Unassembled WGS sequence"/>
</dbReference>
<evidence type="ECO:0000313" key="3">
    <source>
        <dbReference type="Proteomes" id="UP000800035"/>
    </source>
</evidence>
<feature type="region of interest" description="Disordered" evidence="1">
    <location>
        <begin position="261"/>
        <end position="311"/>
    </location>
</feature>
<feature type="region of interest" description="Disordered" evidence="1">
    <location>
        <begin position="221"/>
        <end position="248"/>
    </location>
</feature>
<dbReference type="EMBL" id="ML976979">
    <property type="protein sequence ID" value="KAF1962108.1"/>
    <property type="molecule type" value="Genomic_DNA"/>
</dbReference>
<organism evidence="2 3">
    <name type="scientific">Byssothecium circinans</name>
    <dbReference type="NCBI Taxonomy" id="147558"/>
    <lineage>
        <taxon>Eukaryota</taxon>
        <taxon>Fungi</taxon>
        <taxon>Dikarya</taxon>
        <taxon>Ascomycota</taxon>
        <taxon>Pezizomycotina</taxon>
        <taxon>Dothideomycetes</taxon>
        <taxon>Pleosporomycetidae</taxon>
        <taxon>Pleosporales</taxon>
        <taxon>Massarineae</taxon>
        <taxon>Massarinaceae</taxon>
        <taxon>Byssothecium</taxon>
    </lineage>
</organism>
<feature type="compositionally biased region" description="Polar residues" evidence="1">
    <location>
        <begin position="265"/>
        <end position="279"/>
    </location>
</feature>